<proteinExistence type="predicted"/>
<keyword evidence="2" id="KW-0812">Transmembrane</keyword>
<keyword evidence="4" id="KW-1185">Reference proteome</keyword>
<evidence type="ECO:0000256" key="1">
    <source>
        <dbReference type="SAM" id="MobiDB-lite"/>
    </source>
</evidence>
<dbReference type="WBParaSite" id="ASIM_0001439601-mRNA-1">
    <property type="protein sequence ID" value="ASIM_0001439601-mRNA-1"/>
    <property type="gene ID" value="ASIM_0001439601"/>
</dbReference>
<evidence type="ECO:0000313" key="5">
    <source>
        <dbReference type="WBParaSite" id="ASIM_0001439601-mRNA-1"/>
    </source>
</evidence>
<accession>A0A0M3K0Q0</accession>
<feature type="compositionally biased region" description="Polar residues" evidence="1">
    <location>
        <begin position="22"/>
        <end position="31"/>
    </location>
</feature>
<keyword evidence="2" id="KW-0472">Membrane</keyword>
<evidence type="ECO:0000313" key="4">
    <source>
        <dbReference type="Proteomes" id="UP000267096"/>
    </source>
</evidence>
<protein>
    <submittedName>
        <fullName evidence="5">Gustatory receptor</fullName>
    </submittedName>
</protein>
<dbReference type="AlphaFoldDB" id="A0A0M3K0Q0"/>
<evidence type="ECO:0000256" key="2">
    <source>
        <dbReference type="SAM" id="Phobius"/>
    </source>
</evidence>
<evidence type="ECO:0000313" key="3">
    <source>
        <dbReference type="EMBL" id="VDK50672.1"/>
    </source>
</evidence>
<reference evidence="5" key="1">
    <citation type="submission" date="2017-02" db="UniProtKB">
        <authorList>
            <consortium name="WormBaseParasite"/>
        </authorList>
    </citation>
    <scope>IDENTIFICATION</scope>
</reference>
<keyword evidence="2" id="KW-1133">Transmembrane helix</keyword>
<dbReference type="EMBL" id="UYRR01031512">
    <property type="protein sequence ID" value="VDK50672.1"/>
    <property type="molecule type" value="Genomic_DNA"/>
</dbReference>
<reference evidence="3 4" key="2">
    <citation type="submission" date="2018-11" db="EMBL/GenBank/DDBJ databases">
        <authorList>
            <consortium name="Pathogen Informatics"/>
        </authorList>
    </citation>
    <scope>NUCLEOTIDE SEQUENCE [LARGE SCALE GENOMIC DNA]</scope>
</reference>
<feature type="transmembrane region" description="Helical" evidence="2">
    <location>
        <begin position="136"/>
        <end position="158"/>
    </location>
</feature>
<name>A0A0M3K0Q0_ANISI</name>
<organism evidence="5">
    <name type="scientific">Anisakis simplex</name>
    <name type="common">Herring worm</name>
    <dbReference type="NCBI Taxonomy" id="6269"/>
    <lineage>
        <taxon>Eukaryota</taxon>
        <taxon>Metazoa</taxon>
        <taxon>Ecdysozoa</taxon>
        <taxon>Nematoda</taxon>
        <taxon>Chromadorea</taxon>
        <taxon>Rhabditida</taxon>
        <taxon>Spirurina</taxon>
        <taxon>Ascaridomorpha</taxon>
        <taxon>Ascaridoidea</taxon>
        <taxon>Anisakidae</taxon>
        <taxon>Anisakis</taxon>
        <taxon>Anisakis simplex complex</taxon>
    </lineage>
</organism>
<dbReference type="OrthoDB" id="10568680at2759"/>
<feature type="transmembrane region" description="Helical" evidence="2">
    <location>
        <begin position="164"/>
        <end position="187"/>
    </location>
</feature>
<gene>
    <name evidence="3" type="ORF">ASIM_LOCUS13823</name>
</gene>
<dbReference type="Proteomes" id="UP000267096">
    <property type="component" value="Unassembled WGS sequence"/>
</dbReference>
<feature type="region of interest" description="Disordered" evidence="1">
    <location>
        <begin position="1"/>
        <end position="31"/>
    </location>
</feature>
<feature type="transmembrane region" description="Helical" evidence="2">
    <location>
        <begin position="78"/>
        <end position="100"/>
    </location>
</feature>
<feature type="transmembrane region" description="Helical" evidence="2">
    <location>
        <begin position="243"/>
        <end position="260"/>
    </location>
</feature>
<sequence length="286" mass="32525">MMSVVSKGLGALDPRRPVDETSAMQLPTETSSRNVGDSVTIYGPLVYVLKFCTLRLGERIVDHTANARVSKGDKLKDWIRLTFVSIIGLLILYRSVILVINQRAAMHADLLSNYMSRHIDILNVCGHFNQRIASLVSTWIVISAIGVLCNLANFYLLLSATWPYLSLCIVLIAFWCSHFGTILYNCFRLYAQVQRTRHLVLNVKDIWQNVNEKLCLLIFGTVKRIEEFQHLQLLLIAPIEPSFFMKVTVIVLLSVVYLLATQFRLPHLRMDDGTIETTNLFNLTQP</sequence>